<name>A0AAD6IBI0_PENCN</name>
<gene>
    <name evidence="4" type="ORF">N7460_007318</name>
</gene>
<dbReference type="InterPro" id="IPR011990">
    <property type="entry name" value="TPR-like_helical_dom_sf"/>
</dbReference>
<evidence type="ECO:0000313" key="5">
    <source>
        <dbReference type="Proteomes" id="UP001219568"/>
    </source>
</evidence>
<feature type="domain" description="NB-ARC" evidence="2">
    <location>
        <begin position="250"/>
        <end position="415"/>
    </location>
</feature>
<proteinExistence type="predicted"/>
<reference evidence="4" key="1">
    <citation type="journal article" date="2023" name="IMA Fungus">
        <title>Comparative genomic study of the Penicillium genus elucidates a diverse pangenome and 15 lateral gene transfer events.</title>
        <authorList>
            <person name="Petersen C."/>
            <person name="Sorensen T."/>
            <person name="Nielsen M.R."/>
            <person name="Sondergaard T.E."/>
            <person name="Sorensen J.L."/>
            <person name="Fitzpatrick D.A."/>
            <person name="Frisvad J.C."/>
            <person name="Nielsen K.L."/>
        </authorList>
    </citation>
    <scope>NUCLEOTIDE SEQUENCE</scope>
    <source>
        <strain evidence="4">IBT 15450</strain>
    </source>
</reference>
<dbReference type="PANTHER" id="PTHR35205:SF1">
    <property type="entry name" value="ZU5 DOMAIN-CONTAINING PROTEIN"/>
    <property type="match status" value="1"/>
</dbReference>
<comment type="caution">
    <text evidence="4">The sequence shown here is derived from an EMBL/GenBank/DDBJ whole genome shotgun (WGS) entry which is preliminary data.</text>
</comment>
<keyword evidence="1" id="KW-0812">Transmembrane</keyword>
<evidence type="ECO:0000313" key="4">
    <source>
        <dbReference type="EMBL" id="KAJ6038601.1"/>
    </source>
</evidence>
<dbReference type="SUPFAM" id="SSF48452">
    <property type="entry name" value="TPR-like"/>
    <property type="match status" value="1"/>
</dbReference>
<dbReference type="Proteomes" id="UP001219568">
    <property type="component" value="Unassembled WGS sequence"/>
</dbReference>
<evidence type="ECO:0000256" key="1">
    <source>
        <dbReference type="SAM" id="Phobius"/>
    </source>
</evidence>
<evidence type="ECO:0000259" key="3">
    <source>
        <dbReference type="Pfam" id="PF25000"/>
    </source>
</evidence>
<dbReference type="InterPro" id="IPR002182">
    <property type="entry name" value="NB-ARC"/>
</dbReference>
<dbReference type="PRINTS" id="PR00364">
    <property type="entry name" value="DISEASERSIST"/>
</dbReference>
<organism evidence="4 5">
    <name type="scientific">Penicillium canescens</name>
    <dbReference type="NCBI Taxonomy" id="5083"/>
    <lineage>
        <taxon>Eukaryota</taxon>
        <taxon>Fungi</taxon>
        <taxon>Dikarya</taxon>
        <taxon>Ascomycota</taxon>
        <taxon>Pezizomycotina</taxon>
        <taxon>Eurotiomycetes</taxon>
        <taxon>Eurotiomycetidae</taxon>
        <taxon>Eurotiales</taxon>
        <taxon>Aspergillaceae</taxon>
        <taxon>Penicillium</taxon>
    </lineage>
</organism>
<dbReference type="InterPro" id="IPR019734">
    <property type="entry name" value="TPR_rpt"/>
</dbReference>
<evidence type="ECO:0000259" key="2">
    <source>
        <dbReference type="Pfam" id="PF00931"/>
    </source>
</evidence>
<keyword evidence="1" id="KW-0472">Membrane</keyword>
<reference evidence="4" key="2">
    <citation type="submission" date="2023-01" db="EMBL/GenBank/DDBJ databases">
        <authorList>
            <person name="Petersen C."/>
        </authorList>
    </citation>
    <scope>NUCLEOTIDE SEQUENCE</scope>
    <source>
        <strain evidence="4">IBT 15450</strain>
    </source>
</reference>
<dbReference type="PANTHER" id="PTHR35205">
    <property type="entry name" value="NB-ARC AND TPR DOMAIN PROTEIN"/>
    <property type="match status" value="1"/>
</dbReference>
<dbReference type="Gene3D" id="3.40.50.300">
    <property type="entry name" value="P-loop containing nucleotide triphosphate hydrolases"/>
    <property type="match status" value="1"/>
</dbReference>
<dbReference type="Pfam" id="PF25000">
    <property type="entry name" value="DUF7779"/>
    <property type="match status" value="1"/>
</dbReference>
<protein>
    <submittedName>
        <fullName evidence="4">Tetratricopeptide-like helical</fullName>
    </submittedName>
</protein>
<dbReference type="SMART" id="SM00028">
    <property type="entry name" value="TPR"/>
    <property type="match status" value="3"/>
</dbReference>
<keyword evidence="1" id="KW-1133">Transmembrane helix</keyword>
<dbReference type="Gene3D" id="1.25.40.10">
    <property type="entry name" value="Tetratricopeptide repeat domain"/>
    <property type="match status" value="2"/>
</dbReference>
<dbReference type="AlphaFoldDB" id="A0AAD6IBI0"/>
<dbReference type="Pfam" id="PF00931">
    <property type="entry name" value="NB-ARC"/>
    <property type="match status" value="1"/>
</dbReference>
<keyword evidence="5" id="KW-1185">Reference proteome</keyword>
<accession>A0AAD6IBI0</accession>
<dbReference type="InterPro" id="IPR056681">
    <property type="entry name" value="DUF7779"/>
</dbReference>
<feature type="transmembrane region" description="Helical" evidence="1">
    <location>
        <begin position="76"/>
        <end position="103"/>
    </location>
</feature>
<dbReference type="InterPro" id="IPR027417">
    <property type="entry name" value="P-loop_NTPase"/>
</dbReference>
<sequence>MATLEGAQCKDCEGLWQEALHRSRDILGVEDFEFVQNFTSVERLLAEVQTLEHKYANSFVPRMLRGLKPHFYRMQYLITFLMLSINSNSISYACVWGATFLLLDLATKTRSEDALQEISHFLRQVGENLHLFEIYREKVTTDPEIVAEFFDILVQLLLDCATAIKHFRKNDAPLKHVAWPRVRQKFTTTLEELASKLEHVRKLVEARNLIQVNQNLDKLAMGDSGPHQGPQLPYYQLPFARNHNFFGRSKILEQIKEKLRPVPPTRGMNSIAIWGTGGIGKSQVALEYAHVQTAEQEVQLVLWLPAETVSELSNAIVEAVTQIKPPGFTEGDSPDKMRLVFWNWLQITDVSWLIVFDNVESNELLNQHWPKSGSGQVLVTCRSELIAASPAAHQLEVQPFDDHEAGELLLRLAGRSTVDAAERNSAEQIAGLLGGLPLGIDIIARQILVKKKSMQEFLPYFKNNKPSLRVPPRYAPGNPYYTKNLVTVWQTAFESLSDEANKLLSIITFIAPDGIPRFLLNPSGKVKNTWSFLSTNYDDAEEELYYKSLIRINTDSGTLSIHRLTQEAFNYFLSREQKQEALLVALQLLSHSFPKRLHGRHLYHSWNICSQLVHHVDALQEQYEELKVEGFDTQEPNFAILAADASWYCAESSTIQMGERIAKRAMNNCKDRTALQYAYLCESSAHMTHRRGRYPASLEYSQTALAIREAADQTTAKVLADSYSSVALALFGMYQGDAAIQKVNRAIEIARGVSDEERKTWNYDRYLRNRARPQVALGLFDLAKADLDEAEAFQTSVYGARSHFHGETAYIRGRIAEAVGELDSALFYFRLAEELQSPGKPTHQSITAARYHQACVLIRQDGDKQALECLQLALKIAEFNEPKMGDAGDSARVKLRIAEILQRQGSITESATFRAAAETTKLELEQTGAYAKAPDDSQSWDTFCDLLNR</sequence>
<feature type="domain" description="DUF7779" evidence="3">
    <location>
        <begin position="492"/>
        <end position="576"/>
    </location>
</feature>
<dbReference type="SUPFAM" id="SSF52540">
    <property type="entry name" value="P-loop containing nucleoside triphosphate hydrolases"/>
    <property type="match status" value="1"/>
</dbReference>
<dbReference type="EMBL" id="JAQJZL010000008">
    <property type="protein sequence ID" value="KAJ6038601.1"/>
    <property type="molecule type" value="Genomic_DNA"/>
</dbReference>
<dbReference type="GO" id="GO:0043531">
    <property type="term" value="F:ADP binding"/>
    <property type="evidence" value="ECO:0007669"/>
    <property type="project" value="InterPro"/>
</dbReference>